<evidence type="ECO:0000313" key="1">
    <source>
        <dbReference type="EMBL" id="MEF3831566.1"/>
    </source>
</evidence>
<organism evidence="1 2">
    <name type="scientific">Flavivirga spongiicola</name>
    <dbReference type="NCBI Taxonomy" id="421621"/>
    <lineage>
        <taxon>Bacteria</taxon>
        <taxon>Pseudomonadati</taxon>
        <taxon>Bacteroidota</taxon>
        <taxon>Flavobacteriia</taxon>
        <taxon>Flavobacteriales</taxon>
        <taxon>Flavobacteriaceae</taxon>
        <taxon>Flavivirga</taxon>
    </lineage>
</organism>
<evidence type="ECO:0000313" key="2">
    <source>
        <dbReference type="Proteomes" id="UP001337305"/>
    </source>
</evidence>
<proteinExistence type="predicted"/>
<gene>
    <name evidence="1" type="ORF">N1F79_00350</name>
</gene>
<dbReference type="Proteomes" id="UP001337305">
    <property type="component" value="Unassembled WGS sequence"/>
</dbReference>
<protein>
    <submittedName>
        <fullName evidence="1">Uncharacterized protein</fullName>
    </submittedName>
</protein>
<dbReference type="RefSeq" id="WP_303308576.1">
    <property type="nucleotide sequence ID" value="NZ_JAODOP010000001.1"/>
</dbReference>
<reference evidence="1 2" key="1">
    <citation type="submission" date="2022-09" db="EMBL/GenBank/DDBJ databases">
        <title>Genome sequencing of Flavivirga sp. MEBiC05379.</title>
        <authorList>
            <person name="Oh H.-M."/>
            <person name="Kwon K.K."/>
            <person name="Park M.J."/>
            <person name="Yang S.-H."/>
        </authorList>
    </citation>
    <scope>NUCLEOTIDE SEQUENCE [LARGE SCALE GENOMIC DNA]</scope>
    <source>
        <strain evidence="1 2">MEBiC05379</strain>
    </source>
</reference>
<keyword evidence="2" id="KW-1185">Reference proteome</keyword>
<name>A0ABU7XMF7_9FLAO</name>
<sequence>MTSKIKPLKEIEDKLEFWKGTRFRQYQMGLNVSEKEDDYYEYMLAEIPGERDFMLLTCVEGYESGSALALVKTSEDKTKFVITGKAIKYSMGIENTYLMESE</sequence>
<dbReference type="EMBL" id="JAODOP010000001">
    <property type="protein sequence ID" value="MEF3831566.1"/>
    <property type="molecule type" value="Genomic_DNA"/>
</dbReference>
<accession>A0ABU7XMF7</accession>
<comment type="caution">
    <text evidence="1">The sequence shown here is derived from an EMBL/GenBank/DDBJ whole genome shotgun (WGS) entry which is preliminary data.</text>
</comment>